<evidence type="ECO:0000313" key="2">
    <source>
        <dbReference type="EnsemblMetazoa" id="GPPI039077-PA"/>
    </source>
</evidence>
<feature type="compositionally biased region" description="Basic and acidic residues" evidence="1">
    <location>
        <begin position="1"/>
        <end position="11"/>
    </location>
</feature>
<dbReference type="EMBL" id="JXJN01019637">
    <property type="status" value="NOT_ANNOTATED_CDS"/>
    <property type="molecule type" value="Genomic_DNA"/>
</dbReference>
<dbReference type="STRING" id="67801.A0A1B0BSB1"/>
<evidence type="ECO:0000313" key="3">
    <source>
        <dbReference type="Proteomes" id="UP000092460"/>
    </source>
</evidence>
<dbReference type="VEuPathDB" id="VectorBase:GPPI039077"/>
<dbReference type="Proteomes" id="UP000092460">
    <property type="component" value="Unassembled WGS sequence"/>
</dbReference>
<reference evidence="3" key="1">
    <citation type="submission" date="2015-01" db="EMBL/GenBank/DDBJ databases">
        <authorList>
            <person name="Aksoy S."/>
            <person name="Warren W."/>
            <person name="Wilson R.K."/>
        </authorList>
    </citation>
    <scope>NUCLEOTIDE SEQUENCE [LARGE SCALE GENOMIC DNA]</scope>
    <source>
        <strain evidence="3">IAEA</strain>
    </source>
</reference>
<sequence>MLLAMRRESEHHHHSHQHLTDSPSSRRMLLDYPNPYLYSNHYHTSPSEDLVAPWFGSNGSGLPSDIGRIKLFSQVLSFSIVTKMVLKT</sequence>
<dbReference type="EMBL" id="JXJN01019638">
    <property type="status" value="NOT_ANNOTATED_CDS"/>
    <property type="molecule type" value="Genomic_DNA"/>
</dbReference>
<protein>
    <submittedName>
        <fullName evidence="2">Uncharacterized protein</fullName>
    </submittedName>
</protein>
<keyword evidence="3" id="KW-1185">Reference proteome</keyword>
<feature type="region of interest" description="Disordered" evidence="1">
    <location>
        <begin position="1"/>
        <end position="27"/>
    </location>
</feature>
<reference evidence="2" key="2">
    <citation type="submission" date="2020-05" db="UniProtKB">
        <authorList>
            <consortium name="EnsemblMetazoa"/>
        </authorList>
    </citation>
    <scope>IDENTIFICATION</scope>
    <source>
        <strain evidence="2">IAEA</strain>
    </source>
</reference>
<evidence type="ECO:0000256" key="1">
    <source>
        <dbReference type="SAM" id="MobiDB-lite"/>
    </source>
</evidence>
<name>A0A1B0BSB1_9MUSC</name>
<dbReference type="AlphaFoldDB" id="A0A1B0BSB1"/>
<accession>A0A1B0BSB1</accession>
<dbReference type="EnsemblMetazoa" id="GPPI039077-RA">
    <property type="protein sequence ID" value="GPPI039077-PA"/>
    <property type="gene ID" value="GPPI039077"/>
</dbReference>
<organism evidence="2 3">
    <name type="scientific">Glossina palpalis gambiensis</name>
    <dbReference type="NCBI Taxonomy" id="67801"/>
    <lineage>
        <taxon>Eukaryota</taxon>
        <taxon>Metazoa</taxon>
        <taxon>Ecdysozoa</taxon>
        <taxon>Arthropoda</taxon>
        <taxon>Hexapoda</taxon>
        <taxon>Insecta</taxon>
        <taxon>Pterygota</taxon>
        <taxon>Neoptera</taxon>
        <taxon>Endopterygota</taxon>
        <taxon>Diptera</taxon>
        <taxon>Brachycera</taxon>
        <taxon>Muscomorpha</taxon>
        <taxon>Hippoboscoidea</taxon>
        <taxon>Glossinidae</taxon>
        <taxon>Glossina</taxon>
    </lineage>
</organism>
<proteinExistence type="predicted"/>
<dbReference type="EMBL" id="JXJN01019639">
    <property type="status" value="NOT_ANNOTATED_CDS"/>
    <property type="molecule type" value="Genomic_DNA"/>
</dbReference>